<feature type="compositionally biased region" description="Acidic residues" evidence="6">
    <location>
        <begin position="378"/>
        <end position="388"/>
    </location>
</feature>
<dbReference type="Pfam" id="PF03357">
    <property type="entry name" value="Snf7"/>
    <property type="match status" value="1"/>
</dbReference>
<dbReference type="Proteomes" id="UP000244309">
    <property type="component" value="Unassembled WGS sequence"/>
</dbReference>
<dbReference type="EMBL" id="PKFO01000011">
    <property type="protein sequence ID" value="PVH23754.1"/>
    <property type="molecule type" value="Genomic_DNA"/>
</dbReference>
<evidence type="ECO:0000256" key="3">
    <source>
        <dbReference type="ARBA" id="ARBA00022753"/>
    </source>
</evidence>
<accession>A0A2V1B117</accession>
<dbReference type="RefSeq" id="XP_025344694.1">
    <property type="nucleotide sequence ID" value="XM_025487678.1"/>
</dbReference>
<dbReference type="GO" id="GO:0000815">
    <property type="term" value="C:ESCRT III complex"/>
    <property type="evidence" value="ECO:0007669"/>
    <property type="project" value="TreeGrafter"/>
</dbReference>
<dbReference type="InterPro" id="IPR005024">
    <property type="entry name" value="Snf7_fam"/>
</dbReference>
<evidence type="ECO:0000256" key="1">
    <source>
        <dbReference type="ARBA" id="ARBA00004177"/>
    </source>
</evidence>
<dbReference type="GO" id="GO:0005771">
    <property type="term" value="C:multivesicular body"/>
    <property type="evidence" value="ECO:0007669"/>
    <property type="project" value="TreeGrafter"/>
</dbReference>
<feature type="region of interest" description="Disordered" evidence="6">
    <location>
        <begin position="376"/>
        <end position="446"/>
    </location>
</feature>
<dbReference type="OrthoDB" id="10250120at2759"/>
<evidence type="ECO:0000256" key="4">
    <source>
        <dbReference type="ARBA" id="ARBA00040017"/>
    </source>
</evidence>
<dbReference type="VEuPathDB" id="FungiDB:CXQ85_004047"/>
<keyword evidence="8" id="KW-1185">Reference proteome</keyword>
<dbReference type="PANTHER" id="PTHR22761">
    <property type="entry name" value="CHARGED MULTIVESICULAR BODY PROTEIN"/>
    <property type="match status" value="1"/>
</dbReference>
<evidence type="ECO:0000256" key="2">
    <source>
        <dbReference type="ARBA" id="ARBA00006190"/>
    </source>
</evidence>
<dbReference type="GeneID" id="37009377"/>
<evidence type="ECO:0000313" key="7">
    <source>
        <dbReference type="EMBL" id="PVH23754.1"/>
    </source>
</evidence>
<name>A0A2V1B117_9ASCO</name>
<dbReference type="GO" id="GO:0032511">
    <property type="term" value="P:late endosome to vacuole transport via multivesicular body sorting pathway"/>
    <property type="evidence" value="ECO:0007669"/>
    <property type="project" value="TreeGrafter"/>
</dbReference>
<comment type="subcellular location">
    <subcellularLocation>
        <location evidence="1">Endosome</location>
    </subcellularLocation>
</comment>
<sequence length="446" mass="49880">MDDLVKRVPPFKESRLPSLFSDFTELREINPEGFAANVDAWATLLLEGLRSHFFKSSVSIASAGLPSELSLPSHGEPKALALVLEELIKSKKYIPLSIYKDTSPYSARRLADYISPMKWLSATWASMKLSSFKTSSKTGHLVPESYIHIDHLAAVGDKITKLVSSRLDKEGVYSSRLLDDEMFAAVVREVHDHISDSDIEVLYTYISRDAGKMTLVKQNSKSNKIYIKFGTSEAEISEDDISIIKLKSSIQSVASRTALLEHRLDVEIPERIQHLLKLKDSSRQERLKNVLIQKAQVKKSLSKCHSASTQLASVMEAINDAQGNASLYETLQSTKSTLSSLNEKVSLDELDELQVELDEEIAATNTVSDALVVSKDGVDEEEIDDELERLEKEEKAKSGQKKEPSQQSNTPEELQKKLENLNIKDTSPPKQQENKEEKEAPQLLHS</sequence>
<reference evidence="7 8" key="1">
    <citation type="submission" date="2017-12" db="EMBL/GenBank/DDBJ databases">
        <title>Genome Sequence of a Multidrug-Resistant Candida haemulonii Isolate from a Patient with Chronic Leg Ulcers in Israel.</title>
        <authorList>
            <person name="Chow N.A."/>
            <person name="Gade L."/>
            <person name="Batra D."/>
            <person name="Rowe L.A."/>
            <person name="Ben-Ami R."/>
            <person name="Loparev V.N."/>
            <person name="Litvintseva A.P."/>
        </authorList>
    </citation>
    <scope>NUCLEOTIDE SEQUENCE [LARGE SCALE GENOMIC DNA]</scope>
    <source>
        <strain evidence="7 8">B11899</strain>
    </source>
</reference>
<dbReference type="GO" id="GO:0009898">
    <property type="term" value="C:cytoplasmic side of plasma membrane"/>
    <property type="evidence" value="ECO:0007669"/>
    <property type="project" value="TreeGrafter"/>
</dbReference>
<evidence type="ECO:0000256" key="6">
    <source>
        <dbReference type="SAM" id="MobiDB-lite"/>
    </source>
</evidence>
<feature type="compositionally biased region" description="Basic and acidic residues" evidence="6">
    <location>
        <begin position="389"/>
        <end position="404"/>
    </location>
</feature>
<evidence type="ECO:0000313" key="8">
    <source>
        <dbReference type="Proteomes" id="UP000244309"/>
    </source>
</evidence>
<gene>
    <name evidence="7" type="ORF">CXQ85_004047</name>
</gene>
<dbReference type="GO" id="GO:0006900">
    <property type="term" value="P:vesicle budding from membrane"/>
    <property type="evidence" value="ECO:0007669"/>
    <property type="project" value="TreeGrafter"/>
</dbReference>
<dbReference type="STRING" id="45357.A0A2V1B117"/>
<dbReference type="Pfam" id="PF25880">
    <property type="entry name" value="WHD_CHMP7_1st"/>
    <property type="match status" value="1"/>
</dbReference>
<evidence type="ECO:0000256" key="5">
    <source>
        <dbReference type="ARBA" id="ARBA00042586"/>
    </source>
</evidence>
<organism evidence="7 8">
    <name type="scientific">Candidozyma haemuli</name>
    <dbReference type="NCBI Taxonomy" id="45357"/>
    <lineage>
        <taxon>Eukaryota</taxon>
        <taxon>Fungi</taxon>
        <taxon>Dikarya</taxon>
        <taxon>Ascomycota</taxon>
        <taxon>Saccharomycotina</taxon>
        <taxon>Pichiomycetes</taxon>
        <taxon>Metschnikowiaceae</taxon>
        <taxon>Candidozyma</taxon>
    </lineage>
</organism>
<dbReference type="PANTHER" id="PTHR22761:SF10">
    <property type="entry name" value="GH13992P"/>
    <property type="match status" value="1"/>
</dbReference>
<keyword evidence="3" id="KW-0967">Endosome</keyword>
<dbReference type="AlphaFoldDB" id="A0A2V1B117"/>
<comment type="caution">
    <text evidence="7">The sequence shown here is derived from an EMBL/GenBank/DDBJ whole genome shotgun (WGS) entry which is preliminary data.</text>
</comment>
<protein>
    <recommendedName>
        <fullName evidence="4">Vacuolar-sorting protein SNF7</fullName>
    </recommendedName>
    <alternativeName>
        <fullName evidence="5">Vacuolar protein-sorting-associated protein 32</fullName>
    </alternativeName>
</protein>
<proteinExistence type="inferred from homology"/>
<comment type="similarity">
    <text evidence="2">Belongs to the SNF7 family.</text>
</comment>